<dbReference type="Gene3D" id="3.90.215.10">
    <property type="entry name" value="Gamma Fibrinogen, chain A, domain 1"/>
    <property type="match status" value="1"/>
</dbReference>
<evidence type="ECO:0000256" key="1">
    <source>
        <dbReference type="SAM" id="SignalP"/>
    </source>
</evidence>
<gene>
    <name evidence="3" type="ORF">HOLleu_17501</name>
</gene>
<dbReference type="Proteomes" id="UP001152320">
    <property type="component" value="Chromosome 8"/>
</dbReference>
<feature type="domain" description="Fibrinogen C-terminal" evidence="2">
    <location>
        <begin position="39"/>
        <end position="74"/>
    </location>
</feature>
<feature type="signal peptide" evidence="1">
    <location>
        <begin position="1"/>
        <end position="24"/>
    </location>
</feature>
<dbReference type="InterPro" id="IPR002181">
    <property type="entry name" value="Fibrinogen_a/b/g_C_dom"/>
</dbReference>
<dbReference type="AlphaFoldDB" id="A0A9Q1H8T9"/>
<feature type="chain" id="PRO_5040464415" evidence="1">
    <location>
        <begin position="25"/>
        <end position="147"/>
    </location>
</feature>
<name>A0A9Q1H8T9_HOLLE</name>
<dbReference type="InterPro" id="IPR036056">
    <property type="entry name" value="Fibrinogen-like_C"/>
</dbReference>
<keyword evidence="1" id="KW-0732">Signal</keyword>
<evidence type="ECO:0000313" key="3">
    <source>
        <dbReference type="EMBL" id="KAJ8036855.1"/>
    </source>
</evidence>
<protein>
    <submittedName>
        <fullName evidence="3">Tenascin-R</fullName>
    </submittedName>
</protein>
<dbReference type="SUPFAM" id="SSF56496">
    <property type="entry name" value="Fibrinogen C-terminal domain-like"/>
    <property type="match status" value="1"/>
</dbReference>
<accession>A0A9Q1H8T9</accession>
<organism evidence="3 4">
    <name type="scientific">Holothuria leucospilota</name>
    <name type="common">Black long sea cucumber</name>
    <name type="synonym">Mertensiothuria leucospilota</name>
    <dbReference type="NCBI Taxonomy" id="206669"/>
    <lineage>
        <taxon>Eukaryota</taxon>
        <taxon>Metazoa</taxon>
        <taxon>Echinodermata</taxon>
        <taxon>Eleutherozoa</taxon>
        <taxon>Echinozoa</taxon>
        <taxon>Holothuroidea</taxon>
        <taxon>Aspidochirotacea</taxon>
        <taxon>Aspidochirotida</taxon>
        <taxon>Holothuriidae</taxon>
        <taxon>Holothuria</taxon>
    </lineage>
</organism>
<evidence type="ECO:0000313" key="4">
    <source>
        <dbReference type="Proteomes" id="UP001152320"/>
    </source>
</evidence>
<evidence type="ECO:0000259" key="2">
    <source>
        <dbReference type="Pfam" id="PF00147"/>
    </source>
</evidence>
<dbReference type="InterPro" id="IPR014716">
    <property type="entry name" value="Fibrinogen_a/b/g_C_1"/>
</dbReference>
<dbReference type="EMBL" id="JAIZAY010000008">
    <property type="protein sequence ID" value="KAJ8036855.1"/>
    <property type="molecule type" value="Genomic_DNA"/>
</dbReference>
<comment type="caution">
    <text evidence="3">The sequence shown here is derived from an EMBL/GenBank/DDBJ whole genome shotgun (WGS) entry which is preliminary data.</text>
</comment>
<reference evidence="3" key="1">
    <citation type="submission" date="2021-10" db="EMBL/GenBank/DDBJ databases">
        <title>Tropical sea cucumber genome reveals ecological adaptation and Cuvierian tubules defense mechanism.</title>
        <authorList>
            <person name="Chen T."/>
        </authorList>
    </citation>
    <scope>NUCLEOTIDE SEQUENCE</scope>
    <source>
        <strain evidence="3">Nanhai2018</strain>
        <tissue evidence="3">Muscle</tissue>
    </source>
</reference>
<proteinExistence type="predicted"/>
<keyword evidence="4" id="KW-1185">Reference proteome</keyword>
<dbReference type="Pfam" id="PF00147">
    <property type="entry name" value="Fibrinogen_C"/>
    <property type="match status" value="1"/>
</dbReference>
<sequence>MSNLRRFLKYFWLLLATCDFWSSAQRIIRESNTNQANGMDGIAGDSFSTYDRDNDEVSSYNCAEKHRAAWWYPDYYSYYYYSYCNYWYADGYYRSCADGSLNGLYGGGNGQTIFWDDYNYCGIKYVEMKVNQSIKKPYVTMKHNKMP</sequence>